<feature type="signal peptide" evidence="1">
    <location>
        <begin position="1"/>
        <end position="24"/>
    </location>
</feature>
<dbReference type="PROSITE" id="PS51257">
    <property type="entry name" value="PROKAR_LIPOPROTEIN"/>
    <property type="match status" value="1"/>
</dbReference>
<accession>A0A6G7J6W7</accession>
<dbReference type="KEGG" id="mut:GVT53_16880"/>
<organism evidence="2 3">
    <name type="scientific">Flagellimonas oceani</name>
    <dbReference type="NCBI Taxonomy" id="2698672"/>
    <lineage>
        <taxon>Bacteria</taxon>
        <taxon>Pseudomonadati</taxon>
        <taxon>Bacteroidota</taxon>
        <taxon>Flavobacteriia</taxon>
        <taxon>Flavobacteriales</taxon>
        <taxon>Flavobacteriaceae</taxon>
        <taxon>Flagellimonas</taxon>
    </lineage>
</organism>
<feature type="chain" id="PRO_5026288465" description="Lipocalin-like domain-containing protein" evidence="1">
    <location>
        <begin position="25"/>
        <end position="161"/>
    </location>
</feature>
<proteinExistence type="predicted"/>
<evidence type="ECO:0008006" key="4">
    <source>
        <dbReference type="Google" id="ProtNLM"/>
    </source>
</evidence>
<sequence>MKKQKYILIAVLAMLGSLVQSCSSDDDSGAPASDTYIRFTIDGTDYDFGNIITAESLSITFNGNNGETIQDVGDTRISIYLPLDIVVGNHNIEGGAFGGDYKVSFTSEPMGFDFDFAHDGSINVTSVTEDYVEGTFTATIMSESEETITLVDGEFKAMPIE</sequence>
<dbReference type="AlphaFoldDB" id="A0A6G7J6W7"/>
<reference evidence="2 3" key="1">
    <citation type="submission" date="2020-02" db="EMBL/GenBank/DDBJ databases">
        <title>Complete genome of Muricauda sp. 501str8.</title>
        <authorList>
            <person name="Dong B."/>
            <person name="Zhu S."/>
            <person name="Yang J."/>
            <person name="Chen J."/>
        </authorList>
    </citation>
    <scope>NUCLEOTIDE SEQUENCE [LARGE SCALE GENOMIC DNA]</scope>
    <source>
        <strain evidence="2 3">501str8</strain>
    </source>
</reference>
<evidence type="ECO:0000313" key="3">
    <source>
        <dbReference type="Proteomes" id="UP000502928"/>
    </source>
</evidence>
<dbReference type="EMBL" id="CP049616">
    <property type="protein sequence ID" value="QII46284.1"/>
    <property type="molecule type" value="Genomic_DNA"/>
</dbReference>
<gene>
    <name evidence="2" type="ORF">GVT53_16880</name>
</gene>
<keyword evidence="1" id="KW-0732">Signal</keyword>
<name>A0A6G7J6W7_9FLAO</name>
<protein>
    <recommendedName>
        <fullName evidence="4">Lipocalin-like domain-containing protein</fullName>
    </recommendedName>
</protein>
<evidence type="ECO:0000256" key="1">
    <source>
        <dbReference type="SAM" id="SignalP"/>
    </source>
</evidence>
<dbReference type="Proteomes" id="UP000502928">
    <property type="component" value="Chromosome"/>
</dbReference>
<keyword evidence="3" id="KW-1185">Reference proteome</keyword>
<dbReference type="RefSeq" id="WP_166249660.1">
    <property type="nucleotide sequence ID" value="NZ_CP049616.1"/>
</dbReference>
<evidence type="ECO:0000313" key="2">
    <source>
        <dbReference type="EMBL" id="QII46284.1"/>
    </source>
</evidence>